<proteinExistence type="predicted"/>
<evidence type="ECO:0000313" key="4">
    <source>
        <dbReference type="Proteomes" id="UP000321947"/>
    </source>
</evidence>
<name>A0A5D3CHZ6_CUCMM</name>
<evidence type="ECO:0000313" key="1">
    <source>
        <dbReference type="EMBL" id="KAA0051048.1"/>
    </source>
</evidence>
<dbReference type="AlphaFoldDB" id="A0A5D3CHZ6"/>
<evidence type="ECO:0000313" key="3">
    <source>
        <dbReference type="Proteomes" id="UP000321393"/>
    </source>
</evidence>
<dbReference type="EMBL" id="SSTE01011379">
    <property type="protein sequence ID" value="KAA0051048.1"/>
    <property type="molecule type" value="Genomic_DNA"/>
</dbReference>
<dbReference type="Proteomes" id="UP000321947">
    <property type="component" value="Unassembled WGS sequence"/>
</dbReference>
<protein>
    <submittedName>
        <fullName evidence="2">Retrotransposon protein</fullName>
    </submittedName>
</protein>
<organism evidence="2 4">
    <name type="scientific">Cucumis melo var. makuwa</name>
    <name type="common">Oriental melon</name>
    <dbReference type="NCBI Taxonomy" id="1194695"/>
    <lineage>
        <taxon>Eukaryota</taxon>
        <taxon>Viridiplantae</taxon>
        <taxon>Streptophyta</taxon>
        <taxon>Embryophyta</taxon>
        <taxon>Tracheophyta</taxon>
        <taxon>Spermatophyta</taxon>
        <taxon>Magnoliopsida</taxon>
        <taxon>eudicotyledons</taxon>
        <taxon>Gunneridae</taxon>
        <taxon>Pentapetalae</taxon>
        <taxon>rosids</taxon>
        <taxon>fabids</taxon>
        <taxon>Cucurbitales</taxon>
        <taxon>Cucurbitaceae</taxon>
        <taxon>Benincaseae</taxon>
        <taxon>Cucumis</taxon>
    </lineage>
</organism>
<accession>A0A5D3CHZ6</accession>
<gene>
    <name evidence="2" type="ORF">E5676_scaffold1301G00010</name>
    <name evidence="1" type="ORF">E6C27_scaffold678G00010</name>
</gene>
<dbReference type="Proteomes" id="UP000321393">
    <property type="component" value="Unassembled WGS sequence"/>
</dbReference>
<sequence>MTTSSRASKHVWTKKEEDTLVECLVELVSIGGWKSNNGANMQWVQLERSRKMHNCGERAKELLNKPFPYYDEFAYVFGRDKAMCRFAMTFADIGSNESVGMRGLTCRMGMRSSHRCTAGGLTCPTRMYAHHDLLAHQRVGSNRADRRERGEASKRARLKSYILPLSH</sequence>
<dbReference type="PANTHER" id="PTHR46250:SF15">
    <property type="entry name" value="OS01G0523800 PROTEIN"/>
    <property type="match status" value="1"/>
</dbReference>
<reference evidence="3 4" key="1">
    <citation type="submission" date="2019-08" db="EMBL/GenBank/DDBJ databases">
        <title>Draft genome sequences of two oriental melons (Cucumis melo L. var makuwa).</title>
        <authorList>
            <person name="Kwon S.-Y."/>
        </authorList>
    </citation>
    <scope>NUCLEOTIDE SEQUENCE [LARGE SCALE GENOMIC DNA]</scope>
    <source>
        <strain evidence="4">cv. Chang Bougi</strain>
        <strain evidence="3">cv. SW 3</strain>
        <tissue evidence="2">Leaf</tissue>
    </source>
</reference>
<evidence type="ECO:0000313" key="2">
    <source>
        <dbReference type="EMBL" id="TYK11537.1"/>
    </source>
</evidence>
<dbReference type="EMBL" id="SSTD01010743">
    <property type="protein sequence ID" value="TYK11537.1"/>
    <property type="molecule type" value="Genomic_DNA"/>
</dbReference>
<dbReference type="OrthoDB" id="1837356at2759"/>
<comment type="caution">
    <text evidence="2">The sequence shown here is derived from an EMBL/GenBank/DDBJ whole genome shotgun (WGS) entry which is preliminary data.</text>
</comment>
<dbReference type="PANTHER" id="PTHR46250">
    <property type="entry name" value="MYB/SANT-LIKE DNA-BINDING DOMAIN PROTEIN-RELATED"/>
    <property type="match status" value="1"/>
</dbReference>